<protein>
    <submittedName>
        <fullName evidence="2">Uncharacterized protein</fullName>
    </submittedName>
</protein>
<keyword evidence="1" id="KW-0472">Membrane</keyword>
<feature type="transmembrane region" description="Helical" evidence="1">
    <location>
        <begin position="76"/>
        <end position="95"/>
    </location>
</feature>
<evidence type="ECO:0000313" key="2">
    <source>
        <dbReference type="EMBL" id="NMM64360.1"/>
    </source>
</evidence>
<evidence type="ECO:0000256" key="1">
    <source>
        <dbReference type="SAM" id="Phobius"/>
    </source>
</evidence>
<name>A0A7Y0EL06_9CLOT</name>
<gene>
    <name evidence="2" type="ORF">HBE96_17200</name>
</gene>
<feature type="transmembrane region" description="Helical" evidence="1">
    <location>
        <begin position="14"/>
        <end position="37"/>
    </location>
</feature>
<proteinExistence type="predicted"/>
<evidence type="ECO:0000313" key="3">
    <source>
        <dbReference type="Proteomes" id="UP000537131"/>
    </source>
</evidence>
<dbReference type="RefSeq" id="WP_169298943.1">
    <property type="nucleotide sequence ID" value="NZ_JABBNI010000036.1"/>
</dbReference>
<keyword evidence="1" id="KW-1133">Transmembrane helix</keyword>
<feature type="transmembrane region" description="Helical" evidence="1">
    <location>
        <begin position="49"/>
        <end position="70"/>
    </location>
</feature>
<keyword evidence="3" id="KW-1185">Reference proteome</keyword>
<keyword evidence="1" id="KW-0812">Transmembrane</keyword>
<accession>A0A7Y0EL06</accession>
<dbReference type="AlphaFoldDB" id="A0A7Y0EL06"/>
<reference evidence="2 3" key="2">
    <citation type="submission" date="2020-06" db="EMBL/GenBank/DDBJ databases">
        <title>Complete Genome Sequence of Clostridium muelleri sp. nov. P21T, an Acid-Alcohol Producing Acetogen Isolated from Old Hay.</title>
        <authorList>
            <person name="Duncan K.E."/>
            <person name="Tanner R.S."/>
        </authorList>
    </citation>
    <scope>NUCLEOTIDE SEQUENCE [LARGE SCALE GENOMIC DNA]</scope>
    <source>
        <strain evidence="2 3">P21</strain>
    </source>
</reference>
<reference evidence="2 3" key="1">
    <citation type="submission" date="2020-04" db="EMBL/GenBank/DDBJ databases">
        <authorList>
            <person name="Doyle D.A."/>
        </authorList>
    </citation>
    <scope>NUCLEOTIDE SEQUENCE [LARGE SCALE GENOMIC DNA]</scope>
    <source>
        <strain evidence="2 3">P21</strain>
    </source>
</reference>
<comment type="caution">
    <text evidence="2">The sequence shown here is derived from an EMBL/GenBank/DDBJ whole genome shotgun (WGS) entry which is preliminary data.</text>
</comment>
<sequence>MTKNKNTTDNDTKIMLYIIAGSLPVIGMIIGAIFTSTSNEEKNNIGKKLLKISFFFIFVWIILAMTFINTNRDENSEILICLSIIAIFYLIYFVNKKVFEGTIFKMYCKENNLPAQKKIVRFLGLYPNTNELNFFYIWYKDETIYLLDKNPKGYDKINIPKESILNIVEDDKGTIIDIDCEDEVKKMVFEKSVCDLLKNKYKID</sequence>
<organism evidence="2 3">
    <name type="scientific">Clostridium muellerianum</name>
    <dbReference type="NCBI Taxonomy" id="2716538"/>
    <lineage>
        <taxon>Bacteria</taxon>
        <taxon>Bacillati</taxon>
        <taxon>Bacillota</taxon>
        <taxon>Clostridia</taxon>
        <taxon>Eubacteriales</taxon>
        <taxon>Clostridiaceae</taxon>
        <taxon>Clostridium</taxon>
    </lineage>
</organism>
<dbReference type="Proteomes" id="UP000537131">
    <property type="component" value="Unassembled WGS sequence"/>
</dbReference>
<dbReference type="EMBL" id="JABBNI010000036">
    <property type="protein sequence ID" value="NMM64360.1"/>
    <property type="molecule type" value="Genomic_DNA"/>
</dbReference>